<organism evidence="1 2">
    <name type="scientific">Clostridium thermobutyricum DSM 4928</name>
    <dbReference type="NCBI Taxonomy" id="1121339"/>
    <lineage>
        <taxon>Bacteria</taxon>
        <taxon>Bacillati</taxon>
        <taxon>Bacillota</taxon>
        <taxon>Clostridia</taxon>
        <taxon>Eubacteriales</taxon>
        <taxon>Clostridiaceae</taxon>
        <taxon>Clostridium</taxon>
    </lineage>
</organism>
<comment type="caution">
    <text evidence="1">The sequence shown here is derived from an EMBL/GenBank/DDBJ whole genome shotgun (WGS) entry which is preliminary data.</text>
</comment>
<dbReference type="AlphaFoldDB" id="A0A1V4SWV2"/>
<sequence length="118" mass="13274">MSIELEGIEDFEKLLGNMVLSQSDRRKAVKRGITVIADGLEKDTPKGKNKKLSEIKVTVREKDLAMEGVARSKAFYDVFQEFGTSEQKAHVGYFERSVDSNSEKAVSEMAEVILTKMR</sequence>
<dbReference type="NCBIfam" id="TIGR01725">
    <property type="entry name" value="phge_HK97_gp10"/>
    <property type="match status" value="1"/>
</dbReference>
<proteinExistence type="predicted"/>
<evidence type="ECO:0000313" key="2">
    <source>
        <dbReference type="Proteomes" id="UP000191448"/>
    </source>
</evidence>
<protein>
    <recommendedName>
        <fullName evidence="3">Phage protein, HK97 gp10 family</fullName>
    </recommendedName>
</protein>
<dbReference type="EMBL" id="LTAY01000037">
    <property type="protein sequence ID" value="OPX47902.1"/>
    <property type="molecule type" value="Genomic_DNA"/>
</dbReference>
<dbReference type="OrthoDB" id="1931188at2"/>
<gene>
    <name evidence="1" type="ORF">CLTHE_14730</name>
</gene>
<evidence type="ECO:0008006" key="3">
    <source>
        <dbReference type="Google" id="ProtNLM"/>
    </source>
</evidence>
<dbReference type="RefSeq" id="WP_080022678.1">
    <property type="nucleotide sequence ID" value="NZ_LTAY01000037.1"/>
</dbReference>
<evidence type="ECO:0000313" key="1">
    <source>
        <dbReference type="EMBL" id="OPX47902.1"/>
    </source>
</evidence>
<dbReference type="Proteomes" id="UP000191448">
    <property type="component" value="Unassembled WGS sequence"/>
</dbReference>
<accession>A0A1V4SWV2</accession>
<reference evidence="1 2" key="1">
    <citation type="submission" date="2016-02" db="EMBL/GenBank/DDBJ databases">
        <title>Genome sequence of Clostridium thermobutyricum DSM 4928.</title>
        <authorList>
            <person name="Poehlein A."/>
            <person name="Daniel R."/>
        </authorList>
    </citation>
    <scope>NUCLEOTIDE SEQUENCE [LARGE SCALE GENOMIC DNA]</scope>
    <source>
        <strain evidence="1 2">DSM 4928</strain>
    </source>
</reference>
<dbReference type="InterPro" id="IPR010064">
    <property type="entry name" value="HK97-gp10_tail"/>
</dbReference>
<name>A0A1V4SWV2_9CLOT</name>